<dbReference type="AlphaFoldDB" id="A0A916TAW8"/>
<sequence length="297" mass="30222">MSAGDPAIPHGALTVVRSGPLTTVQDLGRPGYAHLGVGASGAADRGALRLANRLVGNPESAAALEVTMGGLVVRATGTHLVAVTGAPTSYLIDDTRSMSQSSAILRAGQTLTVEPPTTGLRSYVAVRGGIDVAPVLGSRSTDLLSGIGPARVAESDLLPVGPTAGDWPSLTFAPGDGTGTPAQLVAELGPRDDRIEDPHALFTGSWVVSPASDRIGIRLDRGDDTPVLRHRSGLGDLPSEGVALGSVQIPPGGQPVIFLADHPVTGGYPVVAVITASSVDTAAQLVPGEVIRFVERR</sequence>
<dbReference type="GO" id="GO:0005524">
    <property type="term" value="F:ATP binding"/>
    <property type="evidence" value="ECO:0007669"/>
    <property type="project" value="UniProtKB-KW"/>
</dbReference>
<evidence type="ECO:0000256" key="1">
    <source>
        <dbReference type="ARBA" id="ARBA00022741"/>
    </source>
</evidence>
<keyword evidence="3" id="KW-0067">ATP-binding</keyword>
<dbReference type="InterPro" id="IPR052708">
    <property type="entry name" value="PxpC"/>
</dbReference>
<keyword evidence="2" id="KW-0378">Hydrolase</keyword>
<proteinExistence type="predicted"/>
<name>A0A916TAW8_9ACTN</name>
<accession>A0A916TAW8</accession>
<keyword evidence="6" id="KW-1185">Reference proteome</keyword>
<feature type="domain" description="Carboxyltransferase" evidence="4">
    <location>
        <begin position="34"/>
        <end position="297"/>
    </location>
</feature>
<dbReference type="SUPFAM" id="SSF50891">
    <property type="entry name" value="Cyclophilin-like"/>
    <property type="match status" value="1"/>
</dbReference>
<dbReference type="PANTHER" id="PTHR43309">
    <property type="entry name" value="5-OXOPROLINASE SUBUNIT C"/>
    <property type="match status" value="1"/>
</dbReference>
<dbReference type="PANTHER" id="PTHR43309:SF3">
    <property type="entry name" value="5-OXOPROLINASE SUBUNIT C"/>
    <property type="match status" value="1"/>
</dbReference>
<dbReference type="SMART" id="SM00797">
    <property type="entry name" value="AHS2"/>
    <property type="match status" value="1"/>
</dbReference>
<comment type="caution">
    <text evidence="5">The sequence shown here is derived from an EMBL/GenBank/DDBJ whole genome shotgun (WGS) entry which is preliminary data.</text>
</comment>
<dbReference type="EMBL" id="BMGC01000020">
    <property type="protein sequence ID" value="GGB37896.1"/>
    <property type="molecule type" value="Genomic_DNA"/>
</dbReference>
<gene>
    <name evidence="5" type="ORF">GCM10011489_27100</name>
</gene>
<dbReference type="InterPro" id="IPR029000">
    <property type="entry name" value="Cyclophilin-like_dom_sf"/>
</dbReference>
<reference evidence="5" key="1">
    <citation type="journal article" date="2014" name="Int. J. Syst. Evol. Microbiol.">
        <title>Complete genome sequence of Corynebacterium casei LMG S-19264T (=DSM 44701T), isolated from a smear-ripened cheese.</title>
        <authorList>
            <consortium name="US DOE Joint Genome Institute (JGI-PGF)"/>
            <person name="Walter F."/>
            <person name="Albersmeier A."/>
            <person name="Kalinowski J."/>
            <person name="Ruckert C."/>
        </authorList>
    </citation>
    <scope>NUCLEOTIDE SEQUENCE</scope>
    <source>
        <strain evidence="5">CGMCC 1.12827</strain>
    </source>
</reference>
<evidence type="ECO:0000313" key="6">
    <source>
        <dbReference type="Proteomes" id="UP000621454"/>
    </source>
</evidence>
<evidence type="ECO:0000259" key="4">
    <source>
        <dbReference type="SMART" id="SM00797"/>
    </source>
</evidence>
<dbReference type="Pfam" id="PF02626">
    <property type="entry name" value="CT_A_B"/>
    <property type="match status" value="1"/>
</dbReference>
<protein>
    <recommendedName>
        <fullName evidence="4">Carboxyltransferase domain-containing protein</fullName>
    </recommendedName>
</protein>
<dbReference type="RefSeq" id="WP_229742632.1">
    <property type="nucleotide sequence ID" value="NZ_BMGC01000020.1"/>
</dbReference>
<dbReference type="GO" id="GO:0016787">
    <property type="term" value="F:hydrolase activity"/>
    <property type="evidence" value="ECO:0007669"/>
    <property type="project" value="UniProtKB-KW"/>
</dbReference>
<evidence type="ECO:0000256" key="3">
    <source>
        <dbReference type="ARBA" id="ARBA00022840"/>
    </source>
</evidence>
<evidence type="ECO:0000256" key="2">
    <source>
        <dbReference type="ARBA" id="ARBA00022801"/>
    </source>
</evidence>
<evidence type="ECO:0000313" key="5">
    <source>
        <dbReference type="EMBL" id="GGB37896.1"/>
    </source>
</evidence>
<dbReference type="NCBIfam" id="TIGR00724">
    <property type="entry name" value="urea_amlyse_rel"/>
    <property type="match status" value="1"/>
</dbReference>
<dbReference type="Proteomes" id="UP000621454">
    <property type="component" value="Unassembled WGS sequence"/>
</dbReference>
<dbReference type="InterPro" id="IPR003778">
    <property type="entry name" value="CT_A_B"/>
</dbReference>
<dbReference type="Gene3D" id="2.40.100.10">
    <property type="entry name" value="Cyclophilin-like"/>
    <property type="match status" value="1"/>
</dbReference>
<organism evidence="5 6">
    <name type="scientific">Gordonia jinhuaensis</name>
    <dbReference type="NCBI Taxonomy" id="1517702"/>
    <lineage>
        <taxon>Bacteria</taxon>
        <taxon>Bacillati</taxon>
        <taxon>Actinomycetota</taxon>
        <taxon>Actinomycetes</taxon>
        <taxon>Mycobacteriales</taxon>
        <taxon>Gordoniaceae</taxon>
        <taxon>Gordonia</taxon>
    </lineage>
</organism>
<keyword evidence="1" id="KW-0547">Nucleotide-binding</keyword>
<reference evidence="5" key="2">
    <citation type="submission" date="2020-09" db="EMBL/GenBank/DDBJ databases">
        <authorList>
            <person name="Sun Q."/>
            <person name="Zhou Y."/>
        </authorList>
    </citation>
    <scope>NUCLEOTIDE SEQUENCE</scope>
    <source>
        <strain evidence="5">CGMCC 1.12827</strain>
    </source>
</reference>